<dbReference type="SUPFAM" id="SSF48726">
    <property type="entry name" value="Immunoglobulin"/>
    <property type="match status" value="2"/>
</dbReference>
<feature type="compositionally biased region" description="Low complexity" evidence="1">
    <location>
        <begin position="259"/>
        <end position="269"/>
    </location>
</feature>
<dbReference type="SMART" id="SM00408">
    <property type="entry name" value="IGc2"/>
    <property type="match status" value="2"/>
</dbReference>
<dbReference type="GO" id="GO:0007160">
    <property type="term" value="P:cell-matrix adhesion"/>
    <property type="evidence" value="ECO:0007669"/>
    <property type="project" value="TreeGrafter"/>
</dbReference>
<dbReference type="AlphaFoldDB" id="A0AAN8BMQ4"/>
<comment type="caution">
    <text evidence="5">The sequence shown here is derived from an EMBL/GenBank/DDBJ whole genome shotgun (WGS) entry which is preliminary data.</text>
</comment>
<keyword evidence="2" id="KW-0472">Membrane</keyword>
<gene>
    <name evidence="5" type="ORF">CesoFtcFv8_016060</name>
</gene>
<evidence type="ECO:0000256" key="2">
    <source>
        <dbReference type="SAM" id="Phobius"/>
    </source>
</evidence>
<dbReference type="InterPro" id="IPR013106">
    <property type="entry name" value="Ig_V-set"/>
</dbReference>
<evidence type="ECO:0000259" key="4">
    <source>
        <dbReference type="PROSITE" id="PS50835"/>
    </source>
</evidence>
<proteinExistence type="predicted"/>
<keyword evidence="6" id="KW-1185">Reference proteome</keyword>
<evidence type="ECO:0000313" key="6">
    <source>
        <dbReference type="Proteomes" id="UP001335648"/>
    </source>
</evidence>
<dbReference type="Gene3D" id="2.60.40.10">
    <property type="entry name" value="Immunoglobulins"/>
    <property type="match status" value="2"/>
</dbReference>
<accession>A0AAN8BMQ4</accession>
<feature type="region of interest" description="Disordered" evidence="1">
    <location>
        <begin position="244"/>
        <end position="269"/>
    </location>
</feature>
<evidence type="ECO:0000256" key="1">
    <source>
        <dbReference type="SAM" id="MobiDB-lite"/>
    </source>
</evidence>
<feature type="domain" description="Ig-like" evidence="4">
    <location>
        <begin position="24"/>
        <end position="130"/>
    </location>
</feature>
<organism evidence="5 6">
    <name type="scientific">Champsocephalus esox</name>
    <name type="common">pike icefish</name>
    <dbReference type="NCBI Taxonomy" id="159716"/>
    <lineage>
        <taxon>Eukaryota</taxon>
        <taxon>Metazoa</taxon>
        <taxon>Chordata</taxon>
        <taxon>Craniata</taxon>
        <taxon>Vertebrata</taxon>
        <taxon>Euteleostomi</taxon>
        <taxon>Actinopterygii</taxon>
        <taxon>Neopterygii</taxon>
        <taxon>Teleostei</taxon>
        <taxon>Neoteleostei</taxon>
        <taxon>Acanthomorphata</taxon>
        <taxon>Eupercaria</taxon>
        <taxon>Perciformes</taxon>
        <taxon>Notothenioidei</taxon>
        <taxon>Channichthyidae</taxon>
        <taxon>Champsocephalus</taxon>
    </lineage>
</organism>
<reference evidence="5 6" key="1">
    <citation type="journal article" date="2023" name="Mol. Biol. Evol.">
        <title>Genomics of Secondarily Temperate Adaptation in the Only Non-Antarctic Icefish.</title>
        <authorList>
            <person name="Rivera-Colon A.G."/>
            <person name="Rayamajhi N."/>
            <person name="Minhas B.F."/>
            <person name="Madrigal G."/>
            <person name="Bilyk K.T."/>
            <person name="Yoon V."/>
            <person name="Hune M."/>
            <person name="Gregory S."/>
            <person name="Cheng C.H.C."/>
            <person name="Catchen J.M."/>
        </authorList>
    </citation>
    <scope>NUCLEOTIDE SEQUENCE [LARGE SCALE GENOMIC DNA]</scope>
    <source>
        <strain evidence="5">JC2023a</strain>
    </source>
</reference>
<keyword evidence="2" id="KW-0812">Transmembrane</keyword>
<dbReference type="Proteomes" id="UP001335648">
    <property type="component" value="Unassembled WGS sequence"/>
</dbReference>
<dbReference type="InterPro" id="IPR003599">
    <property type="entry name" value="Ig_sub"/>
</dbReference>
<sequence length="367" mass="40304">MAGGVLGAAFSLLLLASITQGLQQDVDILHYEKMEAVVGENVTLPCIIQSSPSLTIVSVEWRKNKSGNTKLVVYSPNLGLWKVWPNVTMQNVPNGSYLHLHDVETWDSGFYICEIATFPLGAIRSETELKIKDEVKLLCDAESIVEVPPGENVTISCTAFPADHYKWTKNNTLVSESESLELWLVTEAHSGIYTLTVITGNKSVHKRFSITVLTATTSLRTDLMTAPPQSNVTEEGLITSLTTRRPNIDGNETKNESMGGNPVATPTPNTGNTTVVIEDGDFGGLQSDVLLALIIVPILLLIVLAGILYRRKIKRERMALPPPFKPPPPPIKYTAARRHDIYTGPLPTSRCNSVIEPKDMKQMFLDI</sequence>
<feature type="chain" id="PRO_5042904189" description="Ig-like domain-containing protein" evidence="3">
    <location>
        <begin position="22"/>
        <end position="367"/>
    </location>
</feature>
<dbReference type="InterPro" id="IPR007110">
    <property type="entry name" value="Ig-like_dom"/>
</dbReference>
<dbReference type="GO" id="GO:0006954">
    <property type="term" value="P:inflammatory response"/>
    <property type="evidence" value="ECO:0007669"/>
    <property type="project" value="TreeGrafter"/>
</dbReference>
<dbReference type="PANTHER" id="PTHR15317">
    <property type="entry name" value="T-CELL SURFACE PROTEIN TACTILE"/>
    <property type="match status" value="1"/>
</dbReference>
<dbReference type="PROSITE" id="PS50835">
    <property type="entry name" value="IG_LIKE"/>
    <property type="match status" value="1"/>
</dbReference>
<name>A0AAN8BMQ4_9TELE</name>
<dbReference type="InterPro" id="IPR013783">
    <property type="entry name" value="Ig-like_fold"/>
</dbReference>
<dbReference type="SMART" id="SM00409">
    <property type="entry name" value="IG"/>
    <property type="match status" value="2"/>
</dbReference>
<dbReference type="EMBL" id="JAULUE010002058">
    <property type="protein sequence ID" value="KAK5887459.1"/>
    <property type="molecule type" value="Genomic_DNA"/>
</dbReference>
<protein>
    <recommendedName>
        <fullName evidence="4">Ig-like domain-containing protein</fullName>
    </recommendedName>
</protein>
<feature type="signal peptide" evidence="3">
    <location>
        <begin position="1"/>
        <end position="21"/>
    </location>
</feature>
<dbReference type="InterPro" id="IPR042381">
    <property type="entry name" value="CD96"/>
</dbReference>
<dbReference type="InterPro" id="IPR003598">
    <property type="entry name" value="Ig_sub2"/>
</dbReference>
<dbReference type="Pfam" id="PF13895">
    <property type="entry name" value="Ig_2"/>
    <property type="match status" value="1"/>
</dbReference>
<dbReference type="PANTHER" id="PTHR15317:SF1">
    <property type="entry name" value="T-CELL SURFACE PROTEIN TACTILE"/>
    <property type="match status" value="1"/>
</dbReference>
<evidence type="ECO:0000256" key="3">
    <source>
        <dbReference type="SAM" id="SignalP"/>
    </source>
</evidence>
<dbReference type="InterPro" id="IPR036179">
    <property type="entry name" value="Ig-like_dom_sf"/>
</dbReference>
<keyword evidence="2" id="KW-1133">Transmembrane helix</keyword>
<dbReference type="Pfam" id="PF07686">
    <property type="entry name" value="V-set"/>
    <property type="match status" value="1"/>
</dbReference>
<feature type="transmembrane region" description="Helical" evidence="2">
    <location>
        <begin position="289"/>
        <end position="309"/>
    </location>
</feature>
<evidence type="ECO:0000313" key="5">
    <source>
        <dbReference type="EMBL" id="KAK5887459.1"/>
    </source>
</evidence>
<keyword evidence="3" id="KW-0732">Signal</keyword>